<dbReference type="InterPro" id="IPR056632">
    <property type="entry name" value="DUF7730"/>
</dbReference>
<dbReference type="VEuPathDB" id="FungiDB:AJ78_05781"/>
<dbReference type="STRING" id="1447872.A0A1J9QCD2"/>
<organism evidence="2 3">
    <name type="scientific">Emergomyces pasteurianus Ep9510</name>
    <dbReference type="NCBI Taxonomy" id="1447872"/>
    <lineage>
        <taxon>Eukaryota</taxon>
        <taxon>Fungi</taxon>
        <taxon>Dikarya</taxon>
        <taxon>Ascomycota</taxon>
        <taxon>Pezizomycotina</taxon>
        <taxon>Eurotiomycetes</taxon>
        <taxon>Eurotiomycetidae</taxon>
        <taxon>Onygenales</taxon>
        <taxon>Ajellomycetaceae</taxon>
        <taxon>Emergomyces</taxon>
    </lineage>
</organism>
<dbReference type="Pfam" id="PF24864">
    <property type="entry name" value="DUF7730"/>
    <property type="match status" value="1"/>
</dbReference>
<dbReference type="EMBL" id="LGRN01000267">
    <property type="protein sequence ID" value="OJD13799.1"/>
    <property type="molecule type" value="Genomic_DNA"/>
</dbReference>
<dbReference type="AlphaFoldDB" id="A0A1J9QCD2"/>
<evidence type="ECO:0000259" key="1">
    <source>
        <dbReference type="Pfam" id="PF24864"/>
    </source>
</evidence>
<dbReference type="PANTHER" id="PTHR38790">
    <property type="entry name" value="2EXR DOMAIN-CONTAINING PROTEIN-RELATED"/>
    <property type="match status" value="1"/>
</dbReference>
<reference evidence="2 3" key="1">
    <citation type="submission" date="2015-07" db="EMBL/GenBank/DDBJ databases">
        <title>Emmonsia species relationships and genome sequence.</title>
        <authorList>
            <consortium name="The Broad Institute Genomics Platform"/>
            <person name="Cuomo C.A."/>
            <person name="Munoz J.F."/>
            <person name="Imamovic A."/>
            <person name="Priest M.E."/>
            <person name="Young S."/>
            <person name="Clay O.K."/>
            <person name="McEwen J.G."/>
        </authorList>
    </citation>
    <scope>NUCLEOTIDE SEQUENCE [LARGE SCALE GENOMIC DNA]</scope>
    <source>
        <strain evidence="2 3">UAMH 9510</strain>
    </source>
</reference>
<protein>
    <recommendedName>
        <fullName evidence="1">DUF7730 domain-containing protein</fullName>
    </recommendedName>
</protein>
<evidence type="ECO:0000313" key="2">
    <source>
        <dbReference type="EMBL" id="OJD13799.1"/>
    </source>
</evidence>
<evidence type="ECO:0000313" key="3">
    <source>
        <dbReference type="Proteomes" id="UP000182235"/>
    </source>
</evidence>
<sequence length="274" mass="32237">MLDKHQQPHRQTQRHAQPQSPLLGRLPFEIRCIIWTHLFPGSRNVHIIHSRDRKTKLQYVLCRENIRKTSRGHNFCKFCINAANRNEKDWVLGYGRLCGLKRSFGDLVAVGRTCWFAYCETNRHIYSAGTFIFANFSNFLHLIATSFTAQCHQHIRSVHIYWNLSGDYFVGDEEDFLIQLSVLCDAVKGLHGLRQFMVLMPPVHWYAREDMVAKVLAPLESLPCAWEMRIHLQYGEQQHKELNELRRIFKKLGWRGAVSGYRMSYYPVRYIDVL</sequence>
<keyword evidence="3" id="KW-1185">Reference proteome</keyword>
<proteinExistence type="predicted"/>
<dbReference type="Proteomes" id="UP000182235">
    <property type="component" value="Unassembled WGS sequence"/>
</dbReference>
<name>A0A1J9QCD2_9EURO</name>
<comment type="caution">
    <text evidence="2">The sequence shown here is derived from an EMBL/GenBank/DDBJ whole genome shotgun (WGS) entry which is preliminary data.</text>
</comment>
<accession>A0A1J9QCD2</accession>
<feature type="domain" description="DUF7730" evidence="1">
    <location>
        <begin position="15"/>
        <end position="235"/>
    </location>
</feature>
<dbReference type="OrthoDB" id="515692at2759"/>
<gene>
    <name evidence="2" type="ORF">AJ78_05781</name>
</gene>